<evidence type="ECO:0000259" key="10">
    <source>
        <dbReference type="Pfam" id="PF02224"/>
    </source>
</evidence>
<dbReference type="Gene3D" id="3.40.50.300">
    <property type="entry name" value="P-loop containing nucleotide triphosphate hydrolases"/>
    <property type="match status" value="1"/>
</dbReference>
<dbReference type="InterPro" id="IPR011994">
    <property type="entry name" value="Cytidylate_kinase_dom"/>
</dbReference>
<name>A0ABV5Q641_9ACTN</name>
<comment type="subcellular location">
    <subcellularLocation>
        <location evidence="8">Cytoplasm</location>
    </subcellularLocation>
</comment>
<feature type="region of interest" description="Disordered" evidence="9">
    <location>
        <begin position="158"/>
        <end position="179"/>
    </location>
</feature>
<dbReference type="InterPro" id="IPR027417">
    <property type="entry name" value="P-loop_NTPase"/>
</dbReference>
<gene>
    <name evidence="8 11" type="primary">cmk</name>
    <name evidence="11" type="ORF">ACFFRN_29095</name>
</gene>
<evidence type="ECO:0000256" key="8">
    <source>
        <dbReference type="HAMAP-Rule" id="MF_00238"/>
    </source>
</evidence>
<dbReference type="EMBL" id="JBHMCE010000009">
    <property type="protein sequence ID" value="MFB9530669.1"/>
    <property type="molecule type" value="Genomic_DNA"/>
</dbReference>
<evidence type="ECO:0000256" key="4">
    <source>
        <dbReference type="ARBA" id="ARBA00022777"/>
    </source>
</evidence>
<proteinExistence type="inferred from homology"/>
<feature type="binding site" evidence="8">
    <location>
        <begin position="3"/>
        <end position="11"/>
    </location>
    <ligand>
        <name>ATP</name>
        <dbReference type="ChEBI" id="CHEBI:30616"/>
    </ligand>
</feature>
<comment type="similarity">
    <text evidence="1 8">Belongs to the cytidylate kinase family. Type 1 subfamily.</text>
</comment>
<dbReference type="GO" id="GO:0016301">
    <property type="term" value="F:kinase activity"/>
    <property type="evidence" value="ECO:0007669"/>
    <property type="project" value="UniProtKB-KW"/>
</dbReference>
<dbReference type="NCBIfam" id="TIGR00017">
    <property type="entry name" value="cmk"/>
    <property type="match status" value="1"/>
</dbReference>
<accession>A0ABV5Q641</accession>
<comment type="catalytic activity">
    <reaction evidence="7 8">
        <text>CMP + ATP = CDP + ADP</text>
        <dbReference type="Rhea" id="RHEA:11600"/>
        <dbReference type="ChEBI" id="CHEBI:30616"/>
        <dbReference type="ChEBI" id="CHEBI:58069"/>
        <dbReference type="ChEBI" id="CHEBI:60377"/>
        <dbReference type="ChEBI" id="CHEBI:456216"/>
        <dbReference type="EC" id="2.7.4.25"/>
    </reaction>
</comment>
<comment type="catalytic activity">
    <reaction evidence="6 8">
        <text>dCMP + ATP = dCDP + ADP</text>
        <dbReference type="Rhea" id="RHEA:25094"/>
        <dbReference type="ChEBI" id="CHEBI:30616"/>
        <dbReference type="ChEBI" id="CHEBI:57566"/>
        <dbReference type="ChEBI" id="CHEBI:58593"/>
        <dbReference type="ChEBI" id="CHEBI:456216"/>
        <dbReference type="EC" id="2.7.4.25"/>
    </reaction>
</comment>
<dbReference type="HAMAP" id="MF_00238">
    <property type="entry name" value="Cytidyl_kinase_type1"/>
    <property type="match status" value="1"/>
</dbReference>
<evidence type="ECO:0000256" key="1">
    <source>
        <dbReference type="ARBA" id="ARBA00009427"/>
    </source>
</evidence>
<evidence type="ECO:0000256" key="2">
    <source>
        <dbReference type="ARBA" id="ARBA00022679"/>
    </source>
</evidence>
<evidence type="ECO:0000256" key="9">
    <source>
        <dbReference type="SAM" id="MobiDB-lite"/>
    </source>
</evidence>
<sequence length="211" mass="22065">MDGPSGSGKSSASRGVARALGLRYLDTGAMYRAITWWMLQRGVDLSDQAAIASRAGEPALDSGTDPDAPTIHVDGVDAAGPIRSQEVTAAVSLVAAVPEVRARLVALQREIIGSGDIVVEGRDIGTVVAPGATLKVYLTASAEARATRRTAELNGTTVEAQQAAMARRDTLDSTRKTDPLSMADGAVELDTTALNLEEVIAEVLRLIKERA</sequence>
<dbReference type="Pfam" id="PF02224">
    <property type="entry name" value="Cytidylate_kin"/>
    <property type="match status" value="1"/>
</dbReference>
<evidence type="ECO:0000313" key="11">
    <source>
        <dbReference type="EMBL" id="MFB9530669.1"/>
    </source>
</evidence>
<comment type="caution">
    <text evidence="11">The sequence shown here is derived from an EMBL/GenBank/DDBJ whole genome shotgun (WGS) entry which is preliminary data.</text>
</comment>
<dbReference type="RefSeq" id="WP_346121984.1">
    <property type="nucleotide sequence ID" value="NZ_BAAAXC010000012.1"/>
</dbReference>
<feature type="compositionally biased region" description="Basic and acidic residues" evidence="9">
    <location>
        <begin position="166"/>
        <end position="178"/>
    </location>
</feature>
<evidence type="ECO:0000256" key="7">
    <source>
        <dbReference type="ARBA" id="ARBA00048478"/>
    </source>
</evidence>
<evidence type="ECO:0000256" key="5">
    <source>
        <dbReference type="ARBA" id="ARBA00022840"/>
    </source>
</evidence>
<evidence type="ECO:0000313" key="12">
    <source>
        <dbReference type="Proteomes" id="UP001589646"/>
    </source>
</evidence>
<keyword evidence="2 8" id="KW-0808">Transferase</keyword>
<evidence type="ECO:0000256" key="3">
    <source>
        <dbReference type="ARBA" id="ARBA00022741"/>
    </source>
</evidence>
<dbReference type="CDD" id="cd02020">
    <property type="entry name" value="CMPK"/>
    <property type="match status" value="1"/>
</dbReference>
<reference evidence="11 12" key="1">
    <citation type="submission" date="2024-09" db="EMBL/GenBank/DDBJ databases">
        <authorList>
            <person name="Sun Q."/>
            <person name="Mori K."/>
        </authorList>
    </citation>
    <scope>NUCLEOTIDE SEQUENCE [LARGE SCALE GENOMIC DNA]</scope>
    <source>
        <strain evidence="11 12">JCM 3323</strain>
    </source>
</reference>
<evidence type="ECO:0000256" key="6">
    <source>
        <dbReference type="ARBA" id="ARBA00047615"/>
    </source>
</evidence>
<dbReference type="Proteomes" id="UP001589646">
    <property type="component" value="Unassembled WGS sequence"/>
</dbReference>
<dbReference type="InterPro" id="IPR003136">
    <property type="entry name" value="Cytidylate_kin"/>
</dbReference>
<protein>
    <recommendedName>
        <fullName evidence="8">Cytidylate kinase</fullName>
        <shortName evidence="8">CK</shortName>
        <ecNumber evidence="8">2.7.4.25</ecNumber>
    </recommendedName>
    <alternativeName>
        <fullName evidence="8">Cytidine monophosphate kinase</fullName>
        <shortName evidence="8">CMP kinase</shortName>
    </alternativeName>
</protein>
<dbReference type="EC" id="2.7.4.25" evidence="8"/>
<dbReference type="SUPFAM" id="SSF52540">
    <property type="entry name" value="P-loop containing nucleoside triphosphate hydrolases"/>
    <property type="match status" value="1"/>
</dbReference>
<keyword evidence="8" id="KW-0963">Cytoplasm</keyword>
<keyword evidence="4 8" id="KW-0418">Kinase</keyword>
<keyword evidence="5 8" id="KW-0067">ATP-binding</keyword>
<keyword evidence="12" id="KW-1185">Reference proteome</keyword>
<organism evidence="11 12">
    <name type="scientific">Nonomuraea roseola</name>
    <dbReference type="NCBI Taxonomy" id="46179"/>
    <lineage>
        <taxon>Bacteria</taxon>
        <taxon>Bacillati</taxon>
        <taxon>Actinomycetota</taxon>
        <taxon>Actinomycetes</taxon>
        <taxon>Streptosporangiales</taxon>
        <taxon>Streptosporangiaceae</taxon>
        <taxon>Nonomuraea</taxon>
    </lineage>
</organism>
<feature type="domain" description="Cytidylate kinase" evidence="10">
    <location>
        <begin position="1"/>
        <end position="208"/>
    </location>
</feature>
<keyword evidence="3 8" id="KW-0547">Nucleotide-binding</keyword>